<accession>A0A2M6WX34</accession>
<protein>
    <recommendedName>
        <fullName evidence="3">Carbonic anhydrase</fullName>
    </recommendedName>
</protein>
<dbReference type="SUPFAM" id="SSF53056">
    <property type="entry name" value="beta-carbonic anhydrase, cab"/>
    <property type="match status" value="1"/>
</dbReference>
<dbReference type="AlphaFoldDB" id="A0A2M6WX34"/>
<reference evidence="2" key="1">
    <citation type="submission" date="2017-09" db="EMBL/GenBank/DDBJ databases">
        <title>Depth-based differentiation of microbial function through sediment-hosted aquifers and enrichment of novel symbionts in the deep terrestrial subsurface.</title>
        <authorList>
            <person name="Probst A.J."/>
            <person name="Ladd B."/>
            <person name="Jarett J.K."/>
            <person name="Geller-Mcgrath D.E."/>
            <person name="Sieber C.M.K."/>
            <person name="Emerson J.B."/>
            <person name="Anantharaman K."/>
            <person name="Thomas B.C."/>
            <person name="Malmstrom R."/>
            <person name="Stieglmeier M."/>
            <person name="Klingl A."/>
            <person name="Woyke T."/>
            <person name="Ryan C.M."/>
            <person name="Banfield J.F."/>
        </authorList>
    </citation>
    <scope>NUCLEOTIDE SEQUENCE [LARGE SCALE GENOMIC DNA]</scope>
</reference>
<organism evidence="1 2">
    <name type="scientific">Candidatus Berkelbacteria bacterium CG10_big_fil_rev_8_21_14_0_10_41_12</name>
    <dbReference type="NCBI Taxonomy" id="1974513"/>
    <lineage>
        <taxon>Bacteria</taxon>
        <taxon>Candidatus Berkelbacteria</taxon>
    </lineage>
</organism>
<proteinExistence type="predicted"/>
<dbReference type="InterPro" id="IPR036874">
    <property type="entry name" value="Carbonic_anhydrase_sf"/>
</dbReference>
<evidence type="ECO:0000313" key="2">
    <source>
        <dbReference type="Proteomes" id="UP000228596"/>
    </source>
</evidence>
<dbReference type="GO" id="GO:0004089">
    <property type="term" value="F:carbonate dehydratase activity"/>
    <property type="evidence" value="ECO:0007669"/>
    <property type="project" value="InterPro"/>
</dbReference>
<evidence type="ECO:0000313" key="1">
    <source>
        <dbReference type="EMBL" id="PIT97354.1"/>
    </source>
</evidence>
<name>A0A2M6WX34_9BACT</name>
<dbReference type="GO" id="GO:0008270">
    <property type="term" value="F:zinc ion binding"/>
    <property type="evidence" value="ECO:0007669"/>
    <property type="project" value="InterPro"/>
</dbReference>
<dbReference type="Proteomes" id="UP000228596">
    <property type="component" value="Unassembled WGS sequence"/>
</dbReference>
<gene>
    <name evidence="1" type="ORF">COT77_01915</name>
</gene>
<sequence length="95" mass="10465">MAGGAKAVLDSTETVLKAIEIFATKHHGRKIIILSHRDCGAYGGIKAFKSPEDEKNKLTKDLISAKKIIGEKFTALEVDLYFLDSNGEKIVFEKI</sequence>
<dbReference type="EMBL" id="PEZV01000017">
    <property type="protein sequence ID" value="PIT97354.1"/>
    <property type="molecule type" value="Genomic_DNA"/>
</dbReference>
<evidence type="ECO:0008006" key="3">
    <source>
        <dbReference type="Google" id="ProtNLM"/>
    </source>
</evidence>
<comment type="caution">
    <text evidence="1">The sequence shown here is derived from an EMBL/GenBank/DDBJ whole genome shotgun (WGS) entry which is preliminary data.</text>
</comment>